<name>A0A7R9LCE4_9ACAR</name>
<feature type="region of interest" description="Disordered" evidence="1">
    <location>
        <begin position="1"/>
        <end position="45"/>
    </location>
</feature>
<proteinExistence type="predicted"/>
<dbReference type="EMBL" id="OC915160">
    <property type="protein sequence ID" value="CAD7638984.1"/>
    <property type="molecule type" value="Genomic_DNA"/>
</dbReference>
<feature type="compositionally biased region" description="Basic and acidic residues" evidence="1">
    <location>
        <begin position="1"/>
        <end position="24"/>
    </location>
</feature>
<dbReference type="EMBL" id="CAJPVJ010000335">
    <property type="protein sequence ID" value="CAG2162109.1"/>
    <property type="molecule type" value="Genomic_DNA"/>
</dbReference>
<evidence type="ECO:0000313" key="3">
    <source>
        <dbReference type="Proteomes" id="UP000728032"/>
    </source>
</evidence>
<organism evidence="2">
    <name type="scientific">Oppiella nova</name>
    <dbReference type="NCBI Taxonomy" id="334625"/>
    <lineage>
        <taxon>Eukaryota</taxon>
        <taxon>Metazoa</taxon>
        <taxon>Ecdysozoa</taxon>
        <taxon>Arthropoda</taxon>
        <taxon>Chelicerata</taxon>
        <taxon>Arachnida</taxon>
        <taxon>Acari</taxon>
        <taxon>Acariformes</taxon>
        <taxon>Sarcoptiformes</taxon>
        <taxon>Oribatida</taxon>
        <taxon>Brachypylina</taxon>
        <taxon>Oppioidea</taxon>
        <taxon>Oppiidae</taxon>
        <taxon>Oppiella</taxon>
    </lineage>
</organism>
<keyword evidence="3" id="KW-1185">Reference proteome</keyword>
<dbReference type="Proteomes" id="UP000728032">
    <property type="component" value="Unassembled WGS sequence"/>
</dbReference>
<feature type="region of interest" description="Disordered" evidence="1">
    <location>
        <begin position="93"/>
        <end position="135"/>
    </location>
</feature>
<dbReference type="AlphaFoldDB" id="A0A7R9LCE4"/>
<reference evidence="2" key="1">
    <citation type="submission" date="2020-11" db="EMBL/GenBank/DDBJ databases">
        <authorList>
            <person name="Tran Van P."/>
        </authorList>
    </citation>
    <scope>NUCLEOTIDE SEQUENCE</scope>
</reference>
<gene>
    <name evidence="2" type="ORF">ONB1V03_LOCUS1709</name>
</gene>
<accession>A0A7R9LCE4</accession>
<feature type="compositionally biased region" description="Polar residues" evidence="1">
    <location>
        <begin position="96"/>
        <end position="105"/>
    </location>
</feature>
<protein>
    <submittedName>
        <fullName evidence="2">Uncharacterized protein</fullName>
    </submittedName>
</protein>
<sequence>MSREWVEEDNSRSISYDRKDELKLKQSISESESISGEEHTNRPKIMITSPSAHRLIRSQAIHYYHPYHPNHRQHNQYSNIEEDSWESCVDVPSRTAFPTTSSDTTAAAIHSMPESVSRASSHTTSQSNQSNPYNR</sequence>
<evidence type="ECO:0000313" key="2">
    <source>
        <dbReference type="EMBL" id="CAD7638984.1"/>
    </source>
</evidence>
<evidence type="ECO:0000256" key="1">
    <source>
        <dbReference type="SAM" id="MobiDB-lite"/>
    </source>
</evidence>
<feature type="compositionally biased region" description="Low complexity" evidence="1">
    <location>
        <begin position="120"/>
        <end position="135"/>
    </location>
</feature>